<dbReference type="AlphaFoldDB" id="A0A3D3R484"/>
<reference evidence="3 4" key="1">
    <citation type="journal article" date="2018" name="Nat. Biotechnol.">
        <title>A standardized bacterial taxonomy based on genome phylogeny substantially revises the tree of life.</title>
        <authorList>
            <person name="Parks D.H."/>
            <person name="Chuvochina M."/>
            <person name="Waite D.W."/>
            <person name="Rinke C."/>
            <person name="Skarshewski A."/>
            <person name="Chaumeil P.A."/>
            <person name="Hugenholtz P."/>
        </authorList>
    </citation>
    <scope>NUCLEOTIDE SEQUENCE [LARGE SCALE GENOMIC DNA]</scope>
    <source>
        <strain evidence="3">UBA9375</strain>
    </source>
</reference>
<sequence>MKLQNKARIDFHPSPDRQLRSRIRRALHAQGYAVLNAIRIEVHQGEVYLEGTVTSYFMKQMAQVLILTFDEVRKVHNLLRVDAPESQSEVKLFPDQDHSLEDISRKVSQTDQCERPENVDVSSEII</sequence>
<name>A0A3D3R484_9PLAN</name>
<comment type="caution">
    <text evidence="3">The sequence shown here is derived from an EMBL/GenBank/DDBJ whole genome shotgun (WGS) entry which is preliminary data.</text>
</comment>
<evidence type="ECO:0000313" key="3">
    <source>
        <dbReference type="EMBL" id="HCO23681.1"/>
    </source>
</evidence>
<proteinExistence type="predicted"/>
<evidence type="ECO:0000256" key="1">
    <source>
        <dbReference type="SAM" id="MobiDB-lite"/>
    </source>
</evidence>
<dbReference type="Gene3D" id="3.30.1340.30">
    <property type="match status" value="1"/>
</dbReference>
<organism evidence="3 4">
    <name type="scientific">Gimesia maris</name>
    <dbReference type="NCBI Taxonomy" id="122"/>
    <lineage>
        <taxon>Bacteria</taxon>
        <taxon>Pseudomonadati</taxon>
        <taxon>Planctomycetota</taxon>
        <taxon>Planctomycetia</taxon>
        <taxon>Planctomycetales</taxon>
        <taxon>Planctomycetaceae</taxon>
        <taxon>Gimesia</taxon>
    </lineage>
</organism>
<evidence type="ECO:0000313" key="4">
    <source>
        <dbReference type="Proteomes" id="UP000263642"/>
    </source>
</evidence>
<protein>
    <recommendedName>
        <fullName evidence="2">BON domain-containing protein</fullName>
    </recommendedName>
</protein>
<dbReference type="PROSITE" id="PS50914">
    <property type="entry name" value="BON"/>
    <property type="match status" value="1"/>
</dbReference>
<dbReference type="EMBL" id="DQAY01000068">
    <property type="protein sequence ID" value="HCO23681.1"/>
    <property type="molecule type" value="Genomic_DNA"/>
</dbReference>
<dbReference type="Proteomes" id="UP000263642">
    <property type="component" value="Unassembled WGS sequence"/>
</dbReference>
<feature type="domain" description="BON" evidence="2">
    <location>
        <begin position="15"/>
        <end position="83"/>
    </location>
</feature>
<evidence type="ECO:0000259" key="2">
    <source>
        <dbReference type="PROSITE" id="PS50914"/>
    </source>
</evidence>
<feature type="region of interest" description="Disordered" evidence="1">
    <location>
        <begin position="101"/>
        <end position="126"/>
    </location>
</feature>
<gene>
    <name evidence="3" type="ORF">DIT97_11720</name>
</gene>
<dbReference type="InterPro" id="IPR007055">
    <property type="entry name" value="BON_dom"/>
</dbReference>
<dbReference type="Pfam" id="PF04972">
    <property type="entry name" value="BON"/>
    <property type="match status" value="1"/>
</dbReference>
<accession>A0A3D3R484</accession>